<name>A0A8H3F8T9_9LECA</name>
<proteinExistence type="predicted"/>
<sequence>MVFSALFCFAHLLSNVAADPQLGDMEPLYVFTPGPAPGNCDNYKSDLQTAFSEGINMFKASTAAILYLNQPMPGILHPLNRRKWKAWAQVLFELFDIAVNTKTGLQLPNGPAQGVLDNFNAMINAHNYIPPGSGPYKYWFFCSDEFLEYKSPPTAEEIENWNWPASMDNLVPWVRANGYWNGTGGTAAHPFRVRIPANPGDSAAASMLCARPTSIVRAFVIPNNVALIFCPNAFTETPYITAAQAMNDPKTKTPGAYIDEFQSWSDTMSHEWAHLVLHLIDEIATDGPGRDLDTDGVPTRMYGFGRVSQTARFYPDRVRKTPEAYTRHSMAVFYTGNNKWGLQYVTGRPKPWKQL</sequence>
<reference evidence="2" key="1">
    <citation type="submission" date="2021-03" db="EMBL/GenBank/DDBJ databases">
        <authorList>
            <person name="Tagirdzhanova G."/>
        </authorList>
    </citation>
    <scope>NUCLEOTIDE SEQUENCE</scope>
</reference>
<feature type="chain" id="PRO_5034278116" evidence="1">
    <location>
        <begin position="19"/>
        <end position="355"/>
    </location>
</feature>
<dbReference type="EMBL" id="CAJPDT010000024">
    <property type="protein sequence ID" value="CAF9919863.1"/>
    <property type="molecule type" value="Genomic_DNA"/>
</dbReference>
<keyword evidence="3" id="KW-1185">Reference proteome</keyword>
<organism evidence="2 3">
    <name type="scientific">Imshaugia aleurites</name>
    <dbReference type="NCBI Taxonomy" id="172621"/>
    <lineage>
        <taxon>Eukaryota</taxon>
        <taxon>Fungi</taxon>
        <taxon>Dikarya</taxon>
        <taxon>Ascomycota</taxon>
        <taxon>Pezizomycotina</taxon>
        <taxon>Lecanoromycetes</taxon>
        <taxon>OSLEUM clade</taxon>
        <taxon>Lecanoromycetidae</taxon>
        <taxon>Lecanorales</taxon>
        <taxon>Lecanorineae</taxon>
        <taxon>Parmeliaceae</taxon>
        <taxon>Imshaugia</taxon>
    </lineage>
</organism>
<dbReference type="AlphaFoldDB" id="A0A8H3F8T9"/>
<gene>
    <name evidence="2" type="ORF">IMSHALPRED_004742</name>
</gene>
<feature type="signal peptide" evidence="1">
    <location>
        <begin position="1"/>
        <end position="18"/>
    </location>
</feature>
<comment type="caution">
    <text evidence="2">The sequence shown here is derived from an EMBL/GenBank/DDBJ whole genome shotgun (WGS) entry which is preliminary data.</text>
</comment>
<protein>
    <submittedName>
        <fullName evidence="2">Uncharacterized protein</fullName>
    </submittedName>
</protein>
<keyword evidence="1" id="KW-0732">Signal</keyword>
<evidence type="ECO:0000313" key="3">
    <source>
        <dbReference type="Proteomes" id="UP000664534"/>
    </source>
</evidence>
<accession>A0A8H3F8T9</accession>
<evidence type="ECO:0000256" key="1">
    <source>
        <dbReference type="SAM" id="SignalP"/>
    </source>
</evidence>
<evidence type="ECO:0000313" key="2">
    <source>
        <dbReference type="EMBL" id="CAF9919863.1"/>
    </source>
</evidence>
<dbReference type="Proteomes" id="UP000664534">
    <property type="component" value="Unassembled WGS sequence"/>
</dbReference>